<dbReference type="Proteomes" id="UP000608662">
    <property type="component" value="Unassembled WGS sequence"/>
</dbReference>
<dbReference type="EMBL" id="WOYG01000001">
    <property type="protein sequence ID" value="NLV09276.1"/>
    <property type="molecule type" value="Genomic_DNA"/>
</dbReference>
<protein>
    <submittedName>
        <fullName evidence="2">Alpha/beta fold hydrolase</fullName>
    </submittedName>
</protein>
<evidence type="ECO:0000259" key="1">
    <source>
        <dbReference type="Pfam" id="PF12697"/>
    </source>
</evidence>
<proteinExistence type="predicted"/>
<keyword evidence="2" id="KW-0378">Hydrolase</keyword>
<sequence length="283" mass="30552">MNESIESNATTLSVDGDDVTVRYLTAGDGPPLLFLHGIGLDAAAVSGKYALPALAEEYTVYALDFPGHGESEKPRRTYTTDYYVDTLSAFVDELAISGASVVGVSMGGAVALGHALDGGRPERLVLVDSYGLGADAYWRTGASLALRVPFADSLLWGSMGSRAAVRTSLQTMSGATLPDELVDDVYETISPATMRTLRSWQRHEFQADGLRTDYTARLSELDVPTLLVHGSEDPLLPVSWSERASELLPDGQFLAAKGCGHWPHRERPERFNRAVTAFLNSNN</sequence>
<gene>
    <name evidence="2" type="ORF">GOC74_04945</name>
</gene>
<dbReference type="SUPFAM" id="SSF53474">
    <property type="entry name" value="alpha/beta-Hydrolases"/>
    <property type="match status" value="1"/>
</dbReference>
<evidence type="ECO:0000313" key="3">
    <source>
        <dbReference type="Proteomes" id="UP000608662"/>
    </source>
</evidence>
<dbReference type="RefSeq" id="WP_170093164.1">
    <property type="nucleotide sequence ID" value="NZ_WOYG01000001.1"/>
</dbReference>
<reference evidence="2" key="1">
    <citation type="submission" date="2019-12" db="EMBL/GenBank/DDBJ databases">
        <title>Whole-genome sequence of Halomicrobium mukohataei pws1.</title>
        <authorList>
            <person name="Verma D.K."/>
            <person name="Gopal K."/>
            <person name="Prasad E.S."/>
        </authorList>
    </citation>
    <scope>NUCLEOTIDE SEQUENCE</scope>
    <source>
        <strain evidence="2">Pws1</strain>
    </source>
</reference>
<dbReference type="Gene3D" id="3.40.50.1820">
    <property type="entry name" value="alpha/beta hydrolase"/>
    <property type="match status" value="1"/>
</dbReference>
<feature type="domain" description="AB hydrolase-1" evidence="1">
    <location>
        <begin position="32"/>
        <end position="274"/>
    </location>
</feature>
<dbReference type="AlphaFoldDB" id="A0A847U9S3"/>
<accession>A0A847U9S3</accession>
<dbReference type="InterPro" id="IPR029058">
    <property type="entry name" value="AB_hydrolase_fold"/>
</dbReference>
<name>A0A847U9S3_9EURY</name>
<dbReference type="Pfam" id="PF12697">
    <property type="entry name" value="Abhydrolase_6"/>
    <property type="match status" value="1"/>
</dbReference>
<dbReference type="PRINTS" id="PR00412">
    <property type="entry name" value="EPOXHYDRLASE"/>
</dbReference>
<dbReference type="InterPro" id="IPR000639">
    <property type="entry name" value="Epox_hydrolase-like"/>
</dbReference>
<dbReference type="PANTHER" id="PTHR46438:SF11">
    <property type="entry name" value="LIPASE-RELATED"/>
    <property type="match status" value="1"/>
</dbReference>
<dbReference type="PRINTS" id="PR00111">
    <property type="entry name" value="ABHYDROLASE"/>
</dbReference>
<organism evidence="2 3">
    <name type="scientific">Halomicrobium mukohataei</name>
    <dbReference type="NCBI Taxonomy" id="57705"/>
    <lineage>
        <taxon>Archaea</taxon>
        <taxon>Methanobacteriati</taxon>
        <taxon>Methanobacteriota</taxon>
        <taxon>Stenosarchaea group</taxon>
        <taxon>Halobacteria</taxon>
        <taxon>Halobacteriales</taxon>
        <taxon>Haloarculaceae</taxon>
        <taxon>Halomicrobium</taxon>
    </lineage>
</organism>
<dbReference type="GO" id="GO:0016787">
    <property type="term" value="F:hydrolase activity"/>
    <property type="evidence" value="ECO:0007669"/>
    <property type="project" value="UniProtKB-KW"/>
</dbReference>
<evidence type="ECO:0000313" key="2">
    <source>
        <dbReference type="EMBL" id="NLV09276.1"/>
    </source>
</evidence>
<dbReference type="OrthoDB" id="7466at2157"/>
<dbReference type="PANTHER" id="PTHR46438">
    <property type="entry name" value="ALPHA/BETA-HYDROLASES SUPERFAMILY PROTEIN"/>
    <property type="match status" value="1"/>
</dbReference>
<comment type="caution">
    <text evidence="2">The sequence shown here is derived from an EMBL/GenBank/DDBJ whole genome shotgun (WGS) entry which is preliminary data.</text>
</comment>
<dbReference type="InterPro" id="IPR000073">
    <property type="entry name" value="AB_hydrolase_1"/>
</dbReference>